<keyword evidence="8" id="KW-1185">Reference proteome</keyword>
<sequence length="225" mass="26173">MLEARQIAGLFILPTAFVGVVCNWMVALIIRKLPSMQNSFGRLTESQSIGDATHSSLFLFYYVPMCLFNIEILKTYSQYCGHMLLIAYDLSTYSHLAISLNRFCAIYRPVQYDKIFSKRNTFIIITISWMTAILPTFYLYIYADCRFPYLETFWAFVFTTTPICKTITLYADFLKYNTIVCMIVIIDLITVSKVRNFKHKVTGIVCQSHAKKRKSEINFLKQEIK</sequence>
<gene>
    <name evidence="7" type="ORF">CBOVIS_LOCUS939</name>
</gene>
<feature type="transmembrane region" description="Helical" evidence="5">
    <location>
        <begin position="122"/>
        <end position="143"/>
    </location>
</feature>
<dbReference type="CDD" id="cd00637">
    <property type="entry name" value="7tm_classA_rhodopsin-like"/>
    <property type="match status" value="1"/>
</dbReference>
<evidence type="ECO:0000256" key="2">
    <source>
        <dbReference type="ARBA" id="ARBA00022692"/>
    </source>
</evidence>
<evidence type="ECO:0000313" key="7">
    <source>
        <dbReference type="EMBL" id="CAB3397547.1"/>
    </source>
</evidence>
<comment type="caution">
    <text evidence="7">The sequence shown here is derived from an EMBL/GenBank/DDBJ whole genome shotgun (WGS) entry which is preliminary data.</text>
</comment>
<dbReference type="Proteomes" id="UP000494206">
    <property type="component" value="Unassembled WGS sequence"/>
</dbReference>
<dbReference type="OrthoDB" id="5825164at2759"/>
<dbReference type="InterPro" id="IPR017452">
    <property type="entry name" value="GPCR_Rhodpsn_7TM"/>
</dbReference>
<evidence type="ECO:0000256" key="3">
    <source>
        <dbReference type="ARBA" id="ARBA00022989"/>
    </source>
</evidence>
<name>A0A8S1EA79_9PELO</name>
<evidence type="ECO:0000256" key="5">
    <source>
        <dbReference type="SAM" id="Phobius"/>
    </source>
</evidence>
<evidence type="ECO:0000313" key="8">
    <source>
        <dbReference type="Proteomes" id="UP000494206"/>
    </source>
</evidence>
<feature type="domain" description="G-protein coupled receptors family 1 profile" evidence="6">
    <location>
        <begin position="22"/>
        <end position="225"/>
    </location>
</feature>
<dbReference type="Gene3D" id="1.20.1070.10">
    <property type="entry name" value="Rhodopsin 7-helix transmembrane proteins"/>
    <property type="match status" value="1"/>
</dbReference>
<evidence type="ECO:0000256" key="4">
    <source>
        <dbReference type="ARBA" id="ARBA00023136"/>
    </source>
</evidence>
<comment type="subcellular location">
    <subcellularLocation>
        <location evidence="1">Membrane</location>
    </subcellularLocation>
</comment>
<organism evidence="7 8">
    <name type="scientific">Caenorhabditis bovis</name>
    <dbReference type="NCBI Taxonomy" id="2654633"/>
    <lineage>
        <taxon>Eukaryota</taxon>
        <taxon>Metazoa</taxon>
        <taxon>Ecdysozoa</taxon>
        <taxon>Nematoda</taxon>
        <taxon>Chromadorea</taxon>
        <taxon>Rhabditida</taxon>
        <taxon>Rhabditina</taxon>
        <taxon>Rhabditomorpha</taxon>
        <taxon>Rhabditoidea</taxon>
        <taxon>Rhabditidae</taxon>
        <taxon>Peloderinae</taxon>
        <taxon>Caenorhabditis</taxon>
    </lineage>
</organism>
<dbReference type="InterPro" id="IPR019430">
    <property type="entry name" value="7TM_GPCR_serpentine_rcpt_Srx"/>
</dbReference>
<keyword evidence="2 5" id="KW-0812">Transmembrane</keyword>
<dbReference type="PROSITE" id="PS50262">
    <property type="entry name" value="G_PROTEIN_RECEP_F1_2"/>
    <property type="match status" value="1"/>
</dbReference>
<protein>
    <recommendedName>
        <fullName evidence="6">G-protein coupled receptors family 1 profile domain-containing protein</fullName>
    </recommendedName>
</protein>
<accession>A0A8S1EA79</accession>
<feature type="transmembrane region" description="Helical" evidence="5">
    <location>
        <begin position="6"/>
        <end position="30"/>
    </location>
</feature>
<keyword evidence="3 5" id="KW-1133">Transmembrane helix</keyword>
<dbReference type="AlphaFoldDB" id="A0A8S1EA79"/>
<evidence type="ECO:0000259" key="6">
    <source>
        <dbReference type="PROSITE" id="PS50262"/>
    </source>
</evidence>
<dbReference type="Pfam" id="PF10328">
    <property type="entry name" value="7TM_GPCR_Srx"/>
    <property type="match status" value="1"/>
</dbReference>
<dbReference type="PANTHER" id="PTHR23017:SF44">
    <property type="entry name" value="G-PROTEIN COUPLED RECEPTORS FAMILY 1 PROFILE DOMAIN-CONTAINING PROTEIN"/>
    <property type="match status" value="1"/>
</dbReference>
<dbReference type="GO" id="GO:0016020">
    <property type="term" value="C:membrane"/>
    <property type="evidence" value="ECO:0007669"/>
    <property type="project" value="UniProtKB-SubCell"/>
</dbReference>
<proteinExistence type="predicted"/>
<keyword evidence="4 5" id="KW-0472">Membrane</keyword>
<reference evidence="7 8" key="1">
    <citation type="submission" date="2020-04" db="EMBL/GenBank/DDBJ databases">
        <authorList>
            <person name="Laetsch R D."/>
            <person name="Stevens L."/>
            <person name="Kumar S."/>
            <person name="Blaxter L. M."/>
        </authorList>
    </citation>
    <scope>NUCLEOTIDE SEQUENCE [LARGE SCALE GENOMIC DNA]</scope>
</reference>
<dbReference type="PANTHER" id="PTHR23017">
    <property type="entry name" value="SERPENTINE RECEPTOR, CLASS X"/>
    <property type="match status" value="1"/>
</dbReference>
<evidence type="ECO:0000256" key="1">
    <source>
        <dbReference type="ARBA" id="ARBA00004370"/>
    </source>
</evidence>
<dbReference type="SUPFAM" id="SSF81321">
    <property type="entry name" value="Family A G protein-coupled receptor-like"/>
    <property type="match status" value="1"/>
</dbReference>
<dbReference type="EMBL" id="CADEPM010000001">
    <property type="protein sequence ID" value="CAB3397547.1"/>
    <property type="molecule type" value="Genomic_DNA"/>
</dbReference>